<evidence type="ECO:0000313" key="1">
    <source>
        <dbReference type="EMBL" id="CAG8631136.1"/>
    </source>
</evidence>
<organism evidence="1 2">
    <name type="scientific">Funneliformis mosseae</name>
    <name type="common">Endomycorrhizal fungus</name>
    <name type="synonym">Glomus mosseae</name>
    <dbReference type="NCBI Taxonomy" id="27381"/>
    <lineage>
        <taxon>Eukaryota</taxon>
        <taxon>Fungi</taxon>
        <taxon>Fungi incertae sedis</taxon>
        <taxon>Mucoromycota</taxon>
        <taxon>Glomeromycotina</taxon>
        <taxon>Glomeromycetes</taxon>
        <taxon>Glomerales</taxon>
        <taxon>Glomeraceae</taxon>
        <taxon>Funneliformis</taxon>
    </lineage>
</organism>
<sequence length="46" mass="5168">MFNAATLYFSGVAGKKDPELGAKYMRLAAYKQHKQAIDYCKKNSLP</sequence>
<keyword evidence="2" id="KW-1185">Reference proteome</keyword>
<dbReference type="Proteomes" id="UP000789375">
    <property type="component" value="Unassembled WGS sequence"/>
</dbReference>
<dbReference type="AlphaFoldDB" id="A0A9N9GUQ6"/>
<dbReference type="EMBL" id="CAJVPP010003512">
    <property type="protein sequence ID" value="CAG8631136.1"/>
    <property type="molecule type" value="Genomic_DNA"/>
</dbReference>
<gene>
    <name evidence="1" type="ORF">FMOSSE_LOCUS10493</name>
</gene>
<protein>
    <submittedName>
        <fullName evidence="1">4472_t:CDS:1</fullName>
    </submittedName>
</protein>
<name>A0A9N9GUQ6_FUNMO</name>
<comment type="caution">
    <text evidence="1">The sequence shown here is derived from an EMBL/GenBank/DDBJ whole genome shotgun (WGS) entry which is preliminary data.</text>
</comment>
<proteinExistence type="predicted"/>
<feature type="non-terminal residue" evidence="1">
    <location>
        <position position="46"/>
    </location>
</feature>
<accession>A0A9N9GUQ6</accession>
<reference evidence="1" key="1">
    <citation type="submission" date="2021-06" db="EMBL/GenBank/DDBJ databases">
        <authorList>
            <person name="Kallberg Y."/>
            <person name="Tangrot J."/>
            <person name="Rosling A."/>
        </authorList>
    </citation>
    <scope>NUCLEOTIDE SEQUENCE</scope>
    <source>
        <strain evidence="1">87-6 pot B 2015</strain>
    </source>
</reference>
<evidence type="ECO:0000313" key="2">
    <source>
        <dbReference type="Proteomes" id="UP000789375"/>
    </source>
</evidence>